<dbReference type="Gene3D" id="3.30.420.40">
    <property type="match status" value="2"/>
</dbReference>
<dbReference type="AlphaFoldDB" id="A0A660CJL9"/>
<comment type="similarity">
    <text evidence="1 8 9">Belongs to the FGGY kinase family.</text>
</comment>
<dbReference type="HAMAP" id="MF_02220">
    <property type="entry name" value="XylB"/>
    <property type="match status" value="1"/>
</dbReference>
<dbReference type="EMBL" id="VLJV01000001">
    <property type="protein sequence ID" value="TWH21823.1"/>
    <property type="molecule type" value="Genomic_DNA"/>
</dbReference>
<evidence type="ECO:0000256" key="9">
    <source>
        <dbReference type="RuleBase" id="RU003733"/>
    </source>
</evidence>
<evidence type="ECO:0000259" key="13">
    <source>
        <dbReference type="Pfam" id="PF02782"/>
    </source>
</evidence>
<proteinExistence type="inferred from homology"/>
<dbReference type="GO" id="GO:0005998">
    <property type="term" value="P:xylulose catabolic process"/>
    <property type="evidence" value="ECO:0007669"/>
    <property type="project" value="UniProtKB-UniRule"/>
</dbReference>
<dbReference type="GO" id="GO:0042732">
    <property type="term" value="P:D-xylose metabolic process"/>
    <property type="evidence" value="ECO:0007669"/>
    <property type="project" value="UniProtKB-KW"/>
</dbReference>
<evidence type="ECO:0000256" key="7">
    <source>
        <dbReference type="ARBA" id="ARBA00023277"/>
    </source>
</evidence>
<dbReference type="GO" id="GO:0005524">
    <property type="term" value="F:ATP binding"/>
    <property type="evidence" value="ECO:0007669"/>
    <property type="project" value="UniProtKB-UniRule"/>
</dbReference>
<evidence type="ECO:0000256" key="5">
    <source>
        <dbReference type="ARBA" id="ARBA00022777"/>
    </source>
</evidence>
<keyword evidence="3 8" id="KW-0808">Transferase</keyword>
<evidence type="ECO:0000256" key="3">
    <source>
        <dbReference type="ARBA" id="ARBA00022679"/>
    </source>
</evidence>
<dbReference type="Pfam" id="PF00370">
    <property type="entry name" value="FGGY_N"/>
    <property type="match status" value="1"/>
</dbReference>
<evidence type="ECO:0000256" key="1">
    <source>
        <dbReference type="ARBA" id="ARBA00009156"/>
    </source>
</evidence>
<keyword evidence="15" id="KW-1185">Reference proteome</keyword>
<dbReference type="GO" id="GO:0004856">
    <property type="term" value="F:D-xylulokinase activity"/>
    <property type="evidence" value="ECO:0007669"/>
    <property type="project" value="UniProtKB-UniRule"/>
</dbReference>
<feature type="compositionally biased region" description="Basic and acidic residues" evidence="11">
    <location>
        <begin position="450"/>
        <end position="465"/>
    </location>
</feature>
<keyword evidence="5 8" id="KW-0418">Kinase</keyword>
<reference evidence="14 15" key="1">
    <citation type="submission" date="2019-07" db="EMBL/GenBank/DDBJ databases">
        <title>R&amp;d 2014.</title>
        <authorList>
            <person name="Klenk H.-P."/>
        </authorList>
    </citation>
    <scope>NUCLEOTIDE SEQUENCE [LARGE SCALE GENOMIC DNA]</scope>
    <source>
        <strain evidence="14 15">DSM 43194</strain>
    </source>
</reference>
<dbReference type="InterPro" id="IPR000577">
    <property type="entry name" value="Carb_kinase_FGGY"/>
</dbReference>
<dbReference type="RefSeq" id="WP_030530086.1">
    <property type="nucleotide sequence ID" value="NZ_JOIJ01000001.1"/>
</dbReference>
<evidence type="ECO:0000313" key="14">
    <source>
        <dbReference type="EMBL" id="TWH21823.1"/>
    </source>
</evidence>
<name>A0A660CJL9_9PSEU</name>
<evidence type="ECO:0000256" key="10">
    <source>
        <dbReference type="RuleBase" id="RU364073"/>
    </source>
</evidence>
<keyword evidence="4 8" id="KW-0547">Nucleotide-binding</keyword>
<feature type="region of interest" description="Disordered" evidence="11">
    <location>
        <begin position="426"/>
        <end position="465"/>
    </location>
</feature>
<organism evidence="14 15">
    <name type="scientific">Prauserella rugosa</name>
    <dbReference type="NCBI Taxonomy" id="43354"/>
    <lineage>
        <taxon>Bacteria</taxon>
        <taxon>Bacillati</taxon>
        <taxon>Actinomycetota</taxon>
        <taxon>Actinomycetes</taxon>
        <taxon>Pseudonocardiales</taxon>
        <taxon>Pseudonocardiaceae</taxon>
        <taxon>Prauserella</taxon>
    </lineage>
</organism>
<dbReference type="OrthoDB" id="9805576at2"/>
<dbReference type="PANTHER" id="PTHR43095">
    <property type="entry name" value="SUGAR KINASE"/>
    <property type="match status" value="1"/>
</dbReference>
<dbReference type="NCBIfam" id="TIGR01312">
    <property type="entry name" value="XylB"/>
    <property type="match status" value="1"/>
</dbReference>
<accession>A0A660CJL9</accession>
<feature type="binding site" evidence="8">
    <location>
        <begin position="71"/>
        <end position="72"/>
    </location>
    <ligand>
        <name>substrate</name>
    </ligand>
</feature>
<dbReference type="EC" id="2.7.1.17" evidence="8 10"/>
<feature type="active site" description="Proton acceptor" evidence="8">
    <location>
        <position position="225"/>
    </location>
</feature>
<evidence type="ECO:0000256" key="8">
    <source>
        <dbReference type="HAMAP-Rule" id="MF_02220"/>
    </source>
</evidence>
<feature type="domain" description="Carbohydrate kinase FGGY N-terminal" evidence="12">
    <location>
        <begin position="5"/>
        <end position="210"/>
    </location>
</feature>
<dbReference type="InterPro" id="IPR050406">
    <property type="entry name" value="FGGY_Carb_Kinase"/>
</dbReference>
<evidence type="ECO:0000256" key="6">
    <source>
        <dbReference type="ARBA" id="ARBA00022840"/>
    </source>
</evidence>
<dbReference type="InterPro" id="IPR043129">
    <property type="entry name" value="ATPase_NBD"/>
</dbReference>
<keyword evidence="7 8" id="KW-0119">Carbohydrate metabolism</keyword>
<dbReference type="Proteomes" id="UP000317303">
    <property type="component" value="Unassembled WGS sequence"/>
</dbReference>
<dbReference type="InterPro" id="IPR018483">
    <property type="entry name" value="Carb_kinase_FGGY_CS"/>
</dbReference>
<protein>
    <recommendedName>
        <fullName evidence="8 10">Xylulose kinase</fullName>
        <shortName evidence="8 10">Xylulokinase</shortName>
        <ecNumber evidence="8 10">2.7.1.17</ecNumber>
    </recommendedName>
</protein>
<evidence type="ECO:0000256" key="4">
    <source>
        <dbReference type="ARBA" id="ARBA00022741"/>
    </source>
</evidence>
<evidence type="ECO:0000313" key="15">
    <source>
        <dbReference type="Proteomes" id="UP000317303"/>
    </source>
</evidence>
<evidence type="ECO:0000256" key="11">
    <source>
        <dbReference type="SAM" id="MobiDB-lite"/>
    </source>
</evidence>
<dbReference type="InterPro" id="IPR018485">
    <property type="entry name" value="FGGY_C"/>
</dbReference>
<keyword evidence="2 8" id="KW-0859">Xylose metabolism</keyword>
<feature type="site" description="Important for activity" evidence="8">
    <location>
        <position position="8"/>
    </location>
</feature>
<feature type="domain" description="Carbohydrate kinase FGGY C-terminal" evidence="13">
    <location>
        <begin position="241"/>
        <end position="423"/>
    </location>
</feature>
<dbReference type="InterPro" id="IPR006000">
    <property type="entry name" value="Xylulokinase"/>
</dbReference>
<comment type="caution">
    <text evidence="14">The sequence shown here is derived from an EMBL/GenBank/DDBJ whole genome shotgun (WGS) entry which is preliminary data.</text>
</comment>
<dbReference type="CDD" id="cd07809">
    <property type="entry name" value="ASKHA_NBD_FGGY_BaXK-like"/>
    <property type="match status" value="1"/>
</dbReference>
<dbReference type="Pfam" id="PF02782">
    <property type="entry name" value="FGGY_C"/>
    <property type="match status" value="1"/>
</dbReference>
<gene>
    <name evidence="8 10" type="primary">xylB</name>
    <name evidence="14" type="ORF">JD82_03692</name>
</gene>
<dbReference type="PIRSF" id="PIRSF000538">
    <property type="entry name" value="GlpK"/>
    <property type="match status" value="1"/>
</dbReference>
<sequence>MPLVAGVDSSTQSCKVLVRDAETGAPVRAGHAEHPAGTQVDPRHWWTAFRTAVDRAGGLDDVAAVSVAGQQHGLVCLDEDGEVVRPASLWNDLAPASAAEELVTELGPQQWAEAVGSVPRASFTVAKLRWLAESEPDSAARTAAVCLPHDYLTWRLAGSGDPARVTTDRGDASGTGYWSPRSSRYREDLVERAFGSVPLLPRVCGPAEPVATTAGGLVLGPGTGDNMGAALGLGIGPGDVAVSLGTSGTVFAVGQQPVADPTGDIAGFCDATDRFLPLVCTLNAARVLSSTAEMLGTDLDGLNRLAEQAEPGAGGLTLLPYLEGERTPNLPDAAGTITGLRITNMTQANLARAAVEGMLCGLADGLDRLREHGVTINRVLLTGGAARSSAVQHAAPALFDADVEVPVSDEYVAIGAARQAAWTLSGTQEPPPWEVDRTRLPAGDPATARPAREAYREARERMHSV</sequence>
<keyword evidence="6 8" id="KW-0067">ATP-binding</keyword>
<comment type="function">
    <text evidence="8">Catalyzes the phosphorylation of D-xylulose to D-xylulose 5-phosphate.</text>
</comment>
<dbReference type="InterPro" id="IPR018484">
    <property type="entry name" value="FGGY_N"/>
</dbReference>
<comment type="catalytic activity">
    <reaction evidence="8 10">
        <text>D-xylulose + ATP = D-xylulose 5-phosphate + ADP + H(+)</text>
        <dbReference type="Rhea" id="RHEA:10964"/>
        <dbReference type="ChEBI" id="CHEBI:15378"/>
        <dbReference type="ChEBI" id="CHEBI:17140"/>
        <dbReference type="ChEBI" id="CHEBI:30616"/>
        <dbReference type="ChEBI" id="CHEBI:57737"/>
        <dbReference type="ChEBI" id="CHEBI:456216"/>
        <dbReference type="EC" id="2.7.1.17"/>
    </reaction>
</comment>
<dbReference type="PANTHER" id="PTHR43095:SF5">
    <property type="entry name" value="XYLULOSE KINASE"/>
    <property type="match status" value="1"/>
</dbReference>
<dbReference type="PROSITE" id="PS00445">
    <property type="entry name" value="FGGY_KINASES_2"/>
    <property type="match status" value="1"/>
</dbReference>
<evidence type="ECO:0000259" key="12">
    <source>
        <dbReference type="Pfam" id="PF00370"/>
    </source>
</evidence>
<dbReference type="SUPFAM" id="SSF53067">
    <property type="entry name" value="Actin-like ATPase domain"/>
    <property type="match status" value="2"/>
</dbReference>
<evidence type="ECO:0000256" key="2">
    <source>
        <dbReference type="ARBA" id="ARBA00022629"/>
    </source>
</evidence>